<dbReference type="NCBIfam" id="NF002111">
    <property type="entry name" value="PRK00951.2-1"/>
    <property type="match status" value="1"/>
</dbReference>
<evidence type="ECO:0000313" key="9">
    <source>
        <dbReference type="Proteomes" id="UP000824123"/>
    </source>
</evidence>
<dbReference type="PANTHER" id="PTHR23133:SF2">
    <property type="entry name" value="IMIDAZOLEGLYCEROL-PHOSPHATE DEHYDRATASE"/>
    <property type="match status" value="1"/>
</dbReference>
<protein>
    <recommendedName>
        <fullName evidence="2 6">Imidazoleglycerol-phosphate dehydratase</fullName>
        <shortName evidence="6">IGPD</shortName>
        <ecNumber evidence="6 7">4.2.1.19</ecNumber>
    </recommendedName>
</protein>
<comment type="catalytic activity">
    <reaction evidence="6 7">
        <text>D-erythro-1-(imidazol-4-yl)glycerol 3-phosphate = 3-(imidazol-4-yl)-2-oxopropyl phosphate + H2O</text>
        <dbReference type="Rhea" id="RHEA:11040"/>
        <dbReference type="ChEBI" id="CHEBI:15377"/>
        <dbReference type="ChEBI" id="CHEBI:57766"/>
        <dbReference type="ChEBI" id="CHEBI:58278"/>
        <dbReference type="EC" id="4.2.1.19"/>
    </reaction>
</comment>
<dbReference type="FunFam" id="3.30.230.40:FF:000003">
    <property type="entry name" value="Imidazoleglycerol-phosphate dehydratase HisB"/>
    <property type="match status" value="1"/>
</dbReference>
<comment type="similarity">
    <text evidence="6 7">Belongs to the imidazoleglycerol-phosphate dehydratase family.</text>
</comment>
<dbReference type="FunFam" id="3.30.230.40:FF:000001">
    <property type="entry name" value="Imidazoleglycerol-phosphate dehydratase HisB"/>
    <property type="match status" value="1"/>
</dbReference>
<evidence type="ECO:0000256" key="5">
    <source>
        <dbReference type="ARBA" id="ARBA00023239"/>
    </source>
</evidence>
<dbReference type="NCBIfam" id="NF002114">
    <property type="entry name" value="PRK00951.2-4"/>
    <property type="match status" value="1"/>
</dbReference>
<keyword evidence="4 6" id="KW-0368">Histidine biosynthesis</keyword>
<keyword evidence="5 6" id="KW-0456">Lyase</keyword>
<evidence type="ECO:0000256" key="6">
    <source>
        <dbReference type="HAMAP-Rule" id="MF_00076"/>
    </source>
</evidence>
<reference evidence="8" key="2">
    <citation type="journal article" date="2021" name="PeerJ">
        <title>Extensive microbial diversity within the chicken gut microbiome revealed by metagenomics and culture.</title>
        <authorList>
            <person name="Gilroy R."/>
            <person name="Ravi A."/>
            <person name="Getino M."/>
            <person name="Pursley I."/>
            <person name="Horton D.L."/>
            <person name="Alikhan N.F."/>
            <person name="Baker D."/>
            <person name="Gharbi K."/>
            <person name="Hall N."/>
            <person name="Watson M."/>
            <person name="Adriaenssens E.M."/>
            <person name="Foster-Nyarko E."/>
            <person name="Jarju S."/>
            <person name="Secka A."/>
            <person name="Antonio M."/>
            <person name="Oren A."/>
            <person name="Chaudhuri R.R."/>
            <person name="La Ragione R."/>
            <person name="Hildebrand F."/>
            <person name="Pallen M.J."/>
        </authorList>
    </citation>
    <scope>NUCLEOTIDE SEQUENCE</scope>
    <source>
        <strain evidence="8">ChiSxjej2B14-8506</strain>
    </source>
</reference>
<evidence type="ECO:0000256" key="4">
    <source>
        <dbReference type="ARBA" id="ARBA00023102"/>
    </source>
</evidence>
<dbReference type="InterPro" id="IPR000807">
    <property type="entry name" value="ImidazoleglycerolP_deHydtase"/>
</dbReference>
<evidence type="ECO:0000256" key="1">
    <source>
        <dbReference type="ARBA" id="ARBA00005047"/>
    </source>
</evidence>
<dbReference type="Gene3D" id="3.30.230.40">
    <property type="entry name" value="Imidazole glycerol phosphate dehydratase, domain 1"/>
    <property type="match status" value="2"/>
</dbReference>
<dbReference type="GO" id="GO:0004424">
    <property type="term" value="F:imidazoleglycerol-phosphate dehydratase activity"/>
    <property type="evidence" value="ECO:0007669"/>
    <property type="project" value="UniProtKB-UniRule"/>
</dbReference>
<dbReference type="GO" id="GO:0005737">
    <property type="term" value="C:cytoplasm"/>
    <property type="evidence" value="ECO:0007669"/>
    <property type="project" value="UniProtKB-SubCell"/>
</dbReference>
<dbReference type="CDD" id="cd07914">
    <property type="entry name" value="IGPD"/>
    <property type="match status" value="1"/>
</dbReference>
<comment type="caution">
    <text evidence="8">The sequence shown here is derived from an EMBL/GenBank/DDBJ whole genome shotgun (WGS) entry which is preliminary data.</text>
</comment>
<evidence type="ECO:0000256" key="3">
    <source>
        <dbReference type="ARBA" id="ARBA00022605"/>
    </source>
</evidence>
<dbReference type="PROSITE" id="PS00955">
    <property type="entry name" value="IGP_DEHYDRATASE_2"/>
    <property type="match status" value="1"/>
</dbReference>
<dbReference type="EMBL" id="DVNK01000052">
    <property type="protein sequence ID" value="HIU47337.1"/>
    <property type="molecule type" value="Genomic_DNA"/>
</dbReference>
<organism evidence="8 9">
    <name type="scientific">Candidatus Fimadaptatus faecigallinarum</name>
    <dbReference type="NCBI Taxonomy" id="2840814"/>
    <lineage>
        <taxon>Bacteria</taxon>
        <taxon>Bacillati</taxon>
        <taxon>Bacillota</taxon>
        <taxon>Clostridia</taxon>
        <taxon>Eubacteriales</taxon>
        <taxon>Candidatus Fimadaptatus</taxon>
    </lineage>
</organism>
<dbReference type="AlphaFoldDB" id="A0A9D1LST1"/>
<dbReference type="InterPro" id="IPR038494">
    <property type="entry name" value="IGPD_sf"/>
</dbReference>
<dbReference type="HAMAP" id="MF_00076">
    <property type="entry name" value="HisB"/>
    <property type="match status" value="1"/>
</dbReference>
<evidence type="ECO:0000256" key="7">
    <source>
        <dbReference type="RuleBase" id="RU000599"/>
    </source>
</evidence>
<proteinExistence type="inferred from homology"/>
<dbReference type="Pfam" id="PF00475">
    <property type="entry name" value="IGPD"/>
    <property type="match status" value="1"/>
</dbReference>
<comment type="subcellular location">
    <subcellularLocation>
        <location evidence="6 7">Cytoplasm</location>
    </subcellularLocation>
</comment>
<dbReference type="EC" id="4.2.1.19" evidence="6 7"/>
<dbReference type="InterPro" id="IPR020565">
    <property type="entry name" value="ImidazoleglycerP_deHydtase_CS"/>
</dbReference>
<name>A0A9D1LST1_9FIRM</name>
<comment type="pathway">
    <text evidence="1 6 7">Amino-acid biosynthesis; L-histidine biosynthesis; L-histidine from 5-phospho-alpha-D-ribose 1-diphosphate: step 6/9.</text>
</comment>
<keyword evidence="3 6" id="KW-0028">Amino-acid biosynthesis</keyword>
<reference evidence="8" key="1">
    <citation type="submission" date="2020-10" db="EMBL/GenBank/DDBJ databases">
        <authorList>
            <person name="Gilroy R."/>
        </authorList>
    </citation>
    <scope>NUCLEOTIDE SEQUENCE</scope>
    <source>
        <strain evidence="8">ChiSxjej2B14-8506</strain>
    </source>
</reference>
<keyword evidence="6" id="KW-0963">Cytoplasm</keyword>
<dbReference type="PANTHER" id="PTHR23133">
    <property type="entry name" value="IMIDAZOLEGLYCEROL-PHOSPHATE DEHYDRATASE HIS7"/>
    <property type="match status" value="1"/>
</dbReference>
<accession>A0A9D1LST1</accession>
<dbReference type="InterPro" id="IPR020568">
    <property type="entry name" value="Ribosomal_Su5_D2-typ_SF"/>
</dbReference>
<evidence type="ECO:0000256" key="2">
    <source>
        <dbReference type="ARBA" id="ARBA00016664"/>
    </source>
</evidence>
<evidence type="ECO:0000313" key="8">
    <source>
        <dbReference type="EMBL" id="HIU47337.1"/>
    </source>
</evidence>
<gene>
    <name evidence="6 8" type="primary">hisB</name>
    <name evidence="8" type="ORF">IAC59_08805</name>
</gene>
<sequence length="193" mass="20924">MRTAEIARDTNETRISLELELDGEGQTQLNTGVGFFDHMLDAMCRFGLIDLELKCAGDLDVDAHHTVEDCGICLGLAIKRALGDKSGIMRVGSCYFPMDEALALCALDISGRGLLAFAAEFPQPSCGLFDCQLAEEFFRAVAVNAGITLHIRCDGRNSHHMLEAMFKAFGRALMQAIEISPRVNGVPSTKGVI</sequence>
<dbReference type="Proteomes" id="UP000824123">
    <property type="component" value="Unassembled WGS sequence"/>
</dbReference>
<dbReference type="GO" id="GO:0000105">
    <property type="term" value="P:L-histidine biosynthetic process"/>
    <property type="evidence" value="ECO:0007669"/>
    <property type="project" value="UniProtKB-UniRule"/>
</dbReference>
<dbReference type="PROSITE" id="PS00954">
    <property type="entry name" value="IGP_DEHYDRATASE_1"/>
    <property type="match status" value="1"/>
</dbReference>
<dbReference type="SUPFAM" id="SSF54211">
    <property type="entry name" value="Ribosomal protein S5 domain 2-like"/>
    <property type="match status" value="2"/>
</dbReference>